<organism evidence="1 2">
    <name type="scientific">Medicago truncatula</name>
    <name type="common">Barrel medic</name>
    <name type="synonym">Medicago tribuloides</name>
    <dbReference type="NCBI Taxonomy" id="3880"/>
    <lineage>
        <taxon>Eukaryota</taxon>
        <taxon>Viridiplantae</taxon>
        <taxon>Streptophyta</taxon>
        <taxon>Embryophyta</taxon>
        <taxon>Tracheophyta</taxon>
        <taxon>Spermatophyta</taxon>
        <taxon>Magnoliopsida</taxon>
        <taxon>eudicotyledons</taxon>
        <taxon>Gunneridae</taxon>
        <taxon>Pentapetalae</taxon>
        <taxon>rosids</taxon>
        <taxon>fabids</taxon>
        <taxon>Fabales</taxon>
        <taxon>Fabaceae</taxon>
        <taxon>Papilionoideae</taxon>
        <taxon>50 kb inversion clade</taxon>
        <taxon>NPAAA clade</taxon>
        <taxon>Hologalegina</taxon>
        <taxon>IRL clade</taxon>
        <taxon>Trifolieae</taxon>
        <taxon>Medicago</taxon>
    </lineage>
</organism>
<comment type="caution">
    <text evidence="1">The sequence shown here is derived from an EMBL/GenBank/DDBJ whole genome shotgun (WGS) entry which is preliminary data.</text>
</comment>
<sequence length="43" mass="5109">MYQCRNQSTNMSQVTCPNGTLELIWTKLQMSLCFVYNLMKLYI</sequence>
<accession>A0A396GKR0</accession>
<reference evidence="2" key="1">
    <citation type="journal article" date="2018" name="Nat. Plants">
        <title>Whole-genome landscape of Medicago truncatula symbiotic genes.</title>
        <authorList>
            <person name="Pecrix Y."/>
            <person name="Staton S.E."/>
            <person name="Sallet E."/>
            <person name="Lelandais-Briere C."/>
            <person name="Moreau S."/>
            <person name="Carrere S."/>
            <person name="Blein T."/>
            <person name="Jardinaud M.F."/>
            <person name="Latrasse D."/>
            <person name="Zouine M."/>
            <person name="Zahm M."/>
            <person name="Kreplak J."/>
            <person name="Mayjonade B."/>
            <person name="Satge C."/>
            <person name="Perez M."/>
            <person name="Cauet S."/>
            <person name="Marande W."/>
            <person name="Chantry-Darmon C."/>
            <person name="Lopez-Roques C."/>
            <person name="Bouchez O."/>
            <person name="Berard A."/>
            <person name="Debelle F."/>
            <person name="Munos S."/>
            <person name="Bendahmane A."/>
            <person name="Berges H."/>
            <person name="Niebel A."/>
            <person name="Buitink J."/>
            <person name="Frugier F."/>
            <person name="Benhamed M."/>
            <person name="Crespi M."/>
            <person name="Gouzy J."/>
            <person name="Gamas P."/>
        </authorList>
    </citation>
    <scope>NUCLEOTIDE SEQUENCE [LARGE SCALE GENOMIC DNA]</scope>
    <source>
        <strain evidence="2">cv. Jemalong A17</strain>
    </source>
</reference>
<gene>
    <name evidence="1" type="ORF">MtrunA17_Chr8g0358421</name>
</gene>
<proteinExistence type="predicted"/>
<evidence type="ECO:0000313" key="2">
    <source>
        <dbReference type="Proteomes" id="UP000265566"/>
    </source>
</evidence>
<protein>
    <submittedName>
        <fullName evidence="1">Uncharacterized protein</fullName>
    </submittedName>
</protein>
<name>A0A396GKR0_MEDTR</name>
<evidence type="ECO:0000313" key="1">
    <source>
        <dbReference type="EMBL" id="RHN40771.1"/>
    </source>
</evidence>
<dbReference type="Proteomes" id="UP000265566">
    <property type="component" value="Chromosome 8"/>
</dbReference>
<dbReference type="AlphaFoldDB" id="A0A396GKR0"/>
<dbReference type="Gramene" id="rna46972">
    <property type="protein sequence ID" value="RHN40771.1"/>
    <property type="gene ID" value="gene46972"/>
</dbReference>
<dbReference type="EMBL" id="PSQE01000008">
    <property type="protein sequence ID" value="RHN40771.1"/>
    <property type="molecule type" value="Genomic_DNA"/>
</dbReference>